<feature type="region of interest" description="Disordered" evidence="1">
    <location>
        <begin position="1"/>
        <end position="20"/>
    </location>
</feature>
<organism evidence="3 4">
    <name type="scientific">Thalassobacillus devorans</name>
    <dbReference type="NCBI Taxonomy" id="279813"/>
    <lineage>
        <taxon>Bacteria</taxon>
        <taxon>Bacillati</taxon>
        <taxon>Bacillota</taxon>
        <taxon>Bacilli</taxon>
        <taxon>Bacillales</taxon>
        <taxon>Bacillaceae</taxon>
        <taxon>Thalassobacillus</taxon>
    </lineage>
</organism>
<dbReference type="Pfam" id="PF01048">
    <property type="entry name" value="PNP_UDP_1"/>
    <property type="match status" value="1"/>
</dbReference>
<dbReference type="Proteomes" id="UP000619534">
    <property type="component" value="Unassembled WGS sequence"/>
</dbReference>
<proteinExistence type="predicted"/>
<feature type="domain" description="Nucleoside phosphorylase" evidence="2">
    <location>
        <begin position="33"/>
        <end position="244"/>
    </location>
</feature>
<comment type="caution">
    <text evidence="3">The sequence shown here is derived from an EMBL/GenBank/DDBJ whole genome shotgun (WGS) entry which is preliminary data.</text>
</comment>
<dbReference type="SUPFAM" id="SSF53167">
    <property type="entry name" value="Purine and uridine phosphorylases"/>
    <property type="match status" value="1"/>
</dbReference>
<gene>
    <name evidence="3" type="ORF">GCM10007216_02320</name>
</gene>
<evidence type="ECO:0000256" key="1">
    <source>
        <dbReference type="SAM" id="MobiDB-lite"/>
    </source>
</evidence>
<name>A0ABQ1NFJ9_9BACI</name>
<dbReference type="InterPro" id="IPR035994">
    <property type="entry name" value="Nucleoside_phosphorylase_sf"/>
</dbReference>
<dbReference type="PANTHER" id="PTHR43691">
    <property type="entry name" value="URIDINE PHOSPHORYLASE"/>
    <property type="match status" value="1"/>
</dbReference>
<feature type="compositionally biased region" description="Basic and acidic residues" evidence="1">
    <location>
        <begin position="1"/>
        <end position="16"/>
    </location>
</feature>
<dbReference type="CDD" id="cd17767">
    <property type="entry name" value="UP_EcUdp-like"/>
    <property type="match status" value="1"/>
</dbReference>
<reference evidence="4" key="1">
    <citation type="journal article" date="2019" name="Int. J. Syst. Evol. Microbiol.">
        <title>The Global Catalogue of Microorganisms (GCM) 10K type strain sequencing project: providing services to taxonomists for standard genome sequencing and annotation.</title>
        <authorList>
            <consortium name="The Broad Institute Genomics Platform"/>
            <consortium name="The Broad Institute Genome Sequencing Center for Infectious Disease"/>
            <person name="Wu L."/>
            <person name="Ma J."/>
        </authorList>
    </citation>
    <scope>NUCLEOTIDE SEQUENCE [LARGE SCALE GENOMIC DNA]</scope>
    <source>
        <strain evidence="4">CCM 7282</strain>
    </source>
</reference>
<evidence type="ECO:0000313" key="3">
    <source>
        <dbReference type="EMBL" id="GGC75262.1"/>
    </source>
</evidence>
<protein>
    <submittedName>
        <fullName evidence="3">Uridine phosphorylase</fullName>
    </submittedName>
</protein>
<dbReference type="EMBL" id="BMCJ01000001">
    <property type="protein sequence ID" value="GGC75262.1"/>
    <property type="molecule type" value="Genomic_DNA"/>
</dbReference>
<dbReference type="Gene3D" id="3.40.50.1580">
    <property type="entry name" value="Nucleoside phosphorylase domain"/>
    <property type="match status" value="1"/>
</dbReference>
<dbReference type="InterPro" id="IPR000845">
    <property type="entry name" value="Nucleoside_phosphorylase_d"/>
</dbReference>
<evidence type="ECO:0000313" key="4">
    <source>
        <dbReference type="Proteomes" id="UP000619534"/>
    </source>
</evidence>
<accession>A0ABQ1NFJ9</accession>
<evidence type="ECO:0000259" key="2">
    <source>
        <dbReference type="Pfam" id="PF01048"/>
    </source>
</evidence>
<dbReference type="PANTHER" id="PTHR43691:SF13">
    <property type="entry name" value="URIDINE PHOSPHORYLASE"/>
    <property type="match status" value="1"/>
</dbReference>
<keyword evidence="4" id="KW-1185">Reference proteome</keyword>
<sequence>MAQDLKWKAKADRPENADQSQYHIRCRPGDVEKYVLLPGDPERVGQMAALWEEKRHVATYREHVTYTGKVGGVGISACSTGAGGPSTASALEELAEIGAETFIRVGTCGAMQENIEPGDLIICAGAVRYDGTSDQYVDHKYPAIANQEVVMALIEAAERIGATYHVGIGYTAASFFCGQGRPGFNNYRQSWMETIMEDMQKAGVLNFEMEASTVLTLSSLFNLRAGAVFTAVANRVKDEFEYKGEGVAQSIAVATEATKILNEWDELKKRSGKPYFFPSLLLQQAQK</sequence>
<dbReference type="RefSeq" id="WP_062444534.1">
    <property type="nucleotide sequence ID" value="NZ_BMCJ01000001.1"/>
</dbReference>